<organism evidence="1 2">
    <name type="scientific">Prorocentrum cordatum</name>
    <dbReference type="NCBI Taxonomy" id="2364126"/>
    <lineage>
        <taxon>Eukaryota</taxon>
        <taxon>Sar</taxon>
        <taxon>Alveolata</taxon>
        <taxon>Dinophyceae</taxon>
        <taxon>Prorocentrales</taxon>
        <taxon>Prorocentraceae</taxon>
        <taxon>Prorocentrum</taxon>
    </lineage>
</organism>
<reference evidence="1" key="1">
    <citation type="submission" date="2023-10" db="EMBL/GenBank/DDBJ databases">
        <authorList>
            <person name="Chen Y."/>
            <person name="Shah S."/>
            <person name="Dougan E. K."/>
            <person name="Thang M."/>
            <person name="Chan C."/>
        </authorList>
    </citation>
    <scope>NUCLEOTIDE SEQUENCE [LARGE SCALE GENOMIC DNA]</scope>
</reference>
<protein>
    <submittedName>
        <fullName evidence="1">Uncharacterized protein</fullName>
    </submittedName>
</protein>
<name>A0ABN9Y4C6_9DINO</name>
<evidence type="ECO:0000313" key="2">
    <source>
        <dbReference type="Proteomes" id="UP001189429"/>
    </source>
</evidence>
<dbReference type="EMBL" id="CAUYUJ010021846">
    <property type="protein sequence ID" value="CAK0907383.1"/>
    <property type="molecule type" value="Genomic_DNA"/>
</dbReference>
<evidence type="ECO:0000313" key="1">
    <source>
        <dbReference type="EMBL" id="CAK0907383.1"/>
    </source>
</evidence>
<sequence length="121" mass="13973">MESLGPPFVHVWTALIKAVGMDLQTGADVKTMFEKYWREVVLRVQVIELLGQVRRCRVRTTRKQESKGEKLRLTFGVDHRRCDQEAPLIKYFNKAGRLKYGPDPRGSLERDAAKMLEQLVS</sequence>
<proteinExistence type="predicted"/>
<keyword evidence="2" id="KW-1185">Reference proteome</keyword>
<comment type="caution">
    <text evidence="1">The sequence shown here is derived from an EMBL/GenBank/DDBJ whole genome shotgun (WGS) entry which is preliminary data.</text>
</comment>
<gene>
    <name evidence="1" type="ORF">PCOR1329_LOCUS82406</name>
</gene>
<dbReference type="Proteomes" id="UP001189429">
    <property type="component" value="Unassembled WGS sequence"/>
</dbReference>
<accession>A0ABN9Y4C6</accession>